<accession>A0AAW0AEZ4</accession>
<evidence type="ECO:0008006" key="4">
    <source>
        <dbReference type="Google" id="ProtNLM"/>
    </source>
</evidence>
<protein>
    <recommendedName>
        <fullName evidence="4">Ribosomal protein L5</fullName>
    </recommendedName>
</protein>
<comment type="caution">
    <text evidence="2">The sequence shown here is derived from an EMBL/GenBank/DDBJ whole genome shotgun (WGS) entry which is preliminary data.</text>
</comment>
<keyword evidence="3" id="KW-1185">Reference proteome</keyword>
<gene>
    <name evidence="2" type="ORF">R3P38DRAFT_3365832</name>
</gene>
<name>A0AAW0AEZ4_9AGAR</name>
<evidence type="ECO:0000313" key="3">
    <source>
        <dbReference type="Proteomes" id="UP001362999"/>
    </source>
</evidence>
<proteinExistence type="predicted"/>
<dbReference type="EMBL" id="JAWWNJ010000070">
    <property type="protein sequence ID" value="KAK7007533.1"/>
    <property type="molecule type" value="Genomic_DNA"/>
</dbReference>
<organism evidence="2 3">
    <name type="scientific">Favolaschia claudopus</name>
    <dbReference type="NCBI Taxonomy" id="2862362"/>
    <lineage>
        <taxon>Eukaryota</taxon>
        <taxon>Fungi</taxon>
        <taxon>Dikarya</taxon>
        <taxon>Basidiomycota</taxon>
        <taxon>Agaricomycotina</taxon>
        <taxon>Agaricomycetes</taxon>
        <taxon>Agaricomycetidae</taxon>
        <taxon>Agaricales</taxon>
        <taxon>Marasmiineae</taxon>
        <taxon>Mycenaceae</taxon>
        <taxon>Favolaschia</taxon>
    </lineage>
</organism>
<reference evidence="2 3" key="1">
    <citation type="journal article" date="2024" name="J Genomics">
        <title>Draft genome sequencing and assembly of Favolaschia claudopus CIRM-BRFM 2984 isolated from oak limbs.</title>
        <authorList>
            <person name="Navarro D."/>
            <person name="Drula E."/>
            <person name="Chaduli D."/>
            <person name="Cazenave R."/>
            <person name="Ahrendt S."/>
            <person name="Wang J."/>
            <person name="Lipzen A."/>
            <person name="Daum C."/>
            <person name="Barry K."/>
            <person name="Grigoriev I.V."/>
            <person name="Favel A."/>
            <person name="Rosso M.N."/>
            <person name="Martin F."/>
        </authorList>
    </citation>
    <scope>NUCLEOTIDE SEQUENCE [LARGE SCALE GENOMIC DNA]</scope>
    <source>
        <strain evidence="2 3">CIRM-BRFM 2984</strain>
    </source>
</reference>
<sequence length="531" mass="59504">MSRLKTAVKRRRSKEAPGSSRQALSGKFADFGLKKPLDLDNFASKSHFSDKVPGIPSSKSPQKATFWTRLGSFRSEKATFRTRKLPNFGLKKPLFRTRIGGSFPGPVKRRAAIGIDFAPARPKVWDGLAFQSDLPRETYVSLALSMQGGRVSGLPHQGLFRVQVDISAPLSFKSLHPPTLSPLLVPVLNVISPAHFRPDTRHTDYTPPTPYTQPPLKNTMRAHCLPIRPTSPLSAHQTLCRLVARVFEATYHSLYTMPTFFSTRFDAIVGQRDVRYSAVNTAVLLPNSFRQDRFNYLETQVLKLAAALLAPSSPQLVEPRNYIVYVFLLDTLNKSDANPMPAELDSSVTAELRDGVLGGGASPPARQWVSGLRNRCMVSYGLLWRTTRQPSSYRELQRSRGATYSYLSPYVLVKAGKKFPRFEIHLRILNDEIQEREYFPGRWVQRLGGTAAHFVRGEIHVEVMAGPCTGRLVQEESAPVSLHFQLNVAAGLVFLKFRHFKAILQSFPSTIKTTFLLKNFKAVKQPPFKAI</sequence>
<evidence type="ECO:0000256" key="1">
    <source>
        <dbReference type="SAM" id="MobiDB-lite"/>
    </source>
</evidence>
<dbReference type="AlphaFoldDB" id="A0AAW0AEZ4"/>
<dbReference type="Proteomes" id="UP001362999">
    <property type="component" value="Unassembled WGS sequence"/>
</dbReference>
<evidence type="ECO:0000313" key="2">
    <source>
        <dbReference type="EMBL" id="KAK7007533.1"/>
    </source>
</evidence>
<feature type="compositionally biased region" description="Basic residues" evidence="1">
    <location>
        <begin position="1"/>
        <end position="13"/>
    </location>
</feature>
<feature type="region of interest" description="Disordered" evidence="1">
    <location>
        <begin position="1"/>
        <end position="23"/>
    </location>
</feature>